<organism evidence="1 2">
    <name type="scientific">Neolewinella lacunae</name>
    <dbReference type="NCBI Taxonomy" id="1517758"/>
    <lineage>
        <taxon>Bacteria</taxon>
        <taxon>Pseudomonadati</taxon>
        <taxon>Bacteroidota</taxon>
        <taxon>Saprospiria</taxon>
        <taxon>Saprospirales</taxon>
        <taxon>Lewinellaceae</taxon>
        <taxon>Neolewinella</taxon>
    </lineage>
</organism>
<protein>
    <submittedName>
        <fullName evidence="1">SH3 domain-containing protein</fullName>
    </submittedName>
</protein>
<sequence>MKKYLILIALTVFTAGEGFAINSYFKGDTLMVWAEGGLSIRDTNSLSGQRMGVIPYGGKVIVKSTKLFRIHEEEIKLTSAFQGEDEPDYVEVSLSGKWVKVMYGDLEGYVFDGYLSKYAAPRILENRYSEGLHDYLSREFGLLSHKEASDGDYFFRETYYGGGVSLLNSGEKSAYIRIILPGFSMEEIVLFLKNSDLAREHGGLRLYKNRFVEEEQFRTLGFMFTHGVDVQITITILREMVIFETSSAC</sequence>
<dbReference type="Gene3D" id="2.30.30.40">
    <property type="entry name" value="SH3 Domains"/>
    <property type="match status" value="1"/>
</dbReference>
<accession>A0A923PI20</accession>
<gene>
    <name evidence="1" type="ORF">H9S92_05855</name>
</gene>
<comment type="caution">
    <text evidence="1">The sequence shown here is derived from an EMBL/GenBank/DDBJ whole genome shotgun (WGS) entry which is preliminary data.</text>
</comment>
<reference evidence="1" key="1">
    <citation type="submission" date="2020-08" db="EMBL/GenBank/DDBJ databases">
        <title>Lewinella bacteria from marine environments.</title>
        <authorList>
            <person name="Zhong Y."/>
        </authorList>
    </citation>
    <scope>NUCLEOTIDE SEQUENCE</scope>
    <source>
        <strain evidence="1">KCTC 42187</strain>
    </source>
</reference>
<dbReference type="EMBL" id="JACSIT010000070">
    <property type="protein sequence ID" value="MBC6993674.1"/>
    <property type="molecule type" value="Genomic_DNA"/>
</dbReference>
<name>A0A923PI20_9BACT</name>
<dbReference type="AlphaFoldDB" id="A0A923PI20"/>
<proteinExistence type="predicted"/>
<keyword evidence="2" id="KW-1185">Reference proteome</keyword>
<dbReference type="RefSeq" id="WP_187465782.1">
    <property type="nucleotide sequence ID" value="NZ_JAUFQK010000115.1"/>
</dbReference>
<evidence type="ECO:0000313" key="1">
    <source>
        <dbReference type="EMBL" id="MBC6993674.1"/>
    </source>
</evidence>
<evidence type="ECO:0000313" key="2">
    <source>
        <dbReference type="Proteomes" id="UP000650081"/>
    </source>
</evidence>
<dbReference type="Proteomes" id="UP000650081">
    <property type="component" value="Unassembled WGS sequence"/>
</dbReference>